<evidence type="ECO:0000256" key="3">
    <source>
        <dbReference type="ARBA" id="ARBA00022840"/>
    </source>
</evidence>
<dbReference type="GeneID" id="33324779"/>
<dbReference type="CDD" id="cd03235">
    <property type="entry name" value="ABC_Metallic_Cations"/>
    <property type="match status" value="1"/>
</dbReference>
<dbReference type="PANTHER" id="PTHR42734">
    <property type="entry name" value="METAL TRANSPORT SYSTEM ATP-BINDING PROTEIN TM_0124-RELATED"/>
    <property type="match status" value="1"/>
</dbReference>
<keyword evidence="3" id="KW-0067">ATP-binding</keyword>
<dbReference type="EMBL" id="CP014854">
    <property type="protein sequence ID" value="ASI99577.1"/>
    <property type="molecule type" value="Genomic_DNA"/>
</dbReference>
<proteinExistence type="predicted"/>
<dbReference type="GO" id="GO:0016887">
    <property type="term" value="F:ATP hydrolysis activity"/>
    <property type="evidence" value="ECO:0007669"/>
    <property type="project" value="InterPro"/>
</dbReference>
<dbReference type="SMART" id="SM00382">
    <property type="entry name" value="AAA"/>
    <property type="match status" value="1"/>
</dbReference>
<dbReference type="PROSITE" id="PS50893">
    <property type="entry name" value="ABC_TRANSPORTER_2"/>
    <property type="match status" value="1"/>
</dbReference>
<dbReference type="InterPro" id="IPR050153">
    <property type="entry name" value="Metal_Ion_Import_ABC"/>
</dbReference>
<evidence type="ECO:0000313" key="6">
    <source>
        <dbReference type="Proteomes" id="UP000197156"/>
    </source>
</evidence>
<organism evidence="5 6">
    <name type="scientific">Thermococcus celer Vu 13 = JCM 8558</name>
    <dbReference type="NCBI Taxonomy" id="1293037"/>
    <lineage>
        <taxon>Archaea</taxon>
        <taxon>Methanobacteriati</taxon>
        <taxon>Methanobacteriota</taxon>
        <taxon>Thermococci</taxon>
        <taxon>Thermococcales</taxon>
        <taxon>Thermococcaceae</taxon>
        <taxon>Thermococcus</taxon>
    </lineage>
</organism>
<dbReference type="Proteomes" id="UP000197156">
    <property type="component" value="Chromosome"/>
</dbReference>
<sequence length="264" mass="28926">MPAVKAENLTITYNGKPAVEGVTFELEEGETLLLLGPNGAGKTTLLKTIACFHREYSGELKVFGRPPCNARELIGYVPQSHSLNDRVPLTALEVVAMGGLYRRGFVHFKIPPELIEKAAKALDFVGLLDFGDRLFRELSGGQRQRVLLARALVSNPRLLLLDEPLSALDPSARVEVAGVLERIKRRKGITMVITTHDVNPLLEIGDRVMLLSKRLIAFGKPEEVLKDSTIKSIYGPLARVVPVENKLFCITGDAHLHRHGGGAP</sequence>
<dbReference type="Pfam" id="PF00005">
    <property type="entry name" value="ABC_tran"/>
    <property type="match status" value="1"/>
</dbReference>
<dbReference type="InterPro" id="IPR003439">
    <property type="entry name" value="ABC_transporter-like_ATP-bd"/>
</dbReference>
<evidence type="ECO:0000256" key="2">
    <source>
        <dbReference type="ARBA" id="ARBA00022741"/>
    </source>
</evidence>
<evidence type="ECO:0000259" key="4">
    <source>
        <dbReference type="PROSITE" id="PS50893"/>
    </source>
</evidence>
<dbReference type="InterPro" id="IPR027417">
    <property type="entry name" value="P-loop_NTPase"/>
</dbReference>
<keyword evidence="2" id="KW-0547">Nucleotide-binding</keyword>
<evidence type="ECO:0000256" key="1">
    <source>
        <dbReference type="ARBA" id="ARBA00022448"/>
    </source>
</evidence>
<dbReference type="PROSITE" id="PS00211">
    <property type="entry name" value="ABC_TRANSPORTER_1"/>
    <property type="match status" value="1"/>
</dbReference>
<keyword evidence="1" id="KW-0813">Transport</keyword>
<dbReference type="GO" id="GO:0005524">
    <property type="term" value="F:ATP binding"/>
    <property type="evidence" value="ECO:0007669"/>
    <property type="project" value="UniProtKB-KW"/>
</dbReference>
<feature type="domain" description="ABC transporter" evidence="4">
    <location>
        <begin position="4"/>
        <end position="237"/>
    </location>
</feature>
<keyword evidence="6" id="KW-1185">Reference proteome</keyword>
<evidence type="ECO:0000313" key="5">
    <source>
        <dbReference type="EMBL" id="ASI99577.1"/>
    </source>
</evidence>
<dbReference type="SUPFAM" id="SSF52540">
    <property type="entry name" value="P-loop containing nucleoside triphosphate hydrolases"/>
    <property type="match status" value="1"/>
</dbReference>
<dbReference type="KEGG" id="tce:A3L02_08415"/>
<dbReference type="AlphaFoldDB" id="A0A218P3T4"/>
<dbReference type="RefSeq" id="WP_088863498.1">
    <property type="nucleotide sequence ID" value="NZ_CP014854.1"/>
</dbReference>
<dbReference type="InterPro" id="IPR003593">
    <property type="entry name" value="AAA+_ATPase"/>
</dbReference>
<reference evidence="5 6" key="1">
    <citation type="submission" date="2016-03" db="EMBL/GenBank/DDBJ databases">
        <title>Complete genome sequence of Thermococcus celer.</title>
        <authorList>
            <person name="Oger P.M."/>
        </authorList>
    </citation>
    <scope>NUCLEOTIDE SEQUENCE [LARGE SCALE GENOMIC DNA]</scope>
    <source>
        <strain evidence="5 6">Vu 13</strain>
    </source>
</reference>
<name>A0A218P3T4_THECE</name>
<dbReference type="InterPro" id="IPR017871">
    <property type="entry name" value="ABC_transporter-like_CS"/>
</dbReference>
<accession>A0A218P3T4</accession>
<dbReference type="OrthoDB" id="24644at2157"/>
<gene>
    <name evidence="5" type="ORF">A3L02_08415</name>
</gene>
<protein>
    <submittedName>
        <fullName evidence="5">ABC transporter</fullName>
    </submittedName>
</protein>
<dbReference type="Gene3D" id="3.40.50.300">
    <property type="entry name" value="P-loop containing nucleotide triphosphate hydrolases"/>
    <property type="match status" value="1"/>
</dbReference>